<dbReference type="AlphaFoldDB" id="A0A9X4H7Y9"/>
<proteinExistence type="predicted"/>
<dbReference type="EMBL" id="JAKOAV010000011">
    <property type="protein sequence ID" value="MDF9408194.1"/>
    <property type="molecule type" value="Genomic_DNA"/>
</dbReference>
<dbReference type="RefSeq" id="WP_277443487.1">
    <property type="nucleotide sequence ID" value="NZ_JAKOAV010000011.1"/>
</dbReference>
<sequence length="63" mass="6895">MQTVLVKVTARRTKSGLETVRREVVGHSSEDAGQHLDRLAGILTDLFMTQIDKSKKEVAASGQ</sequence>
<organism evidence="1 2">
    <name type="scientific">Pelotomaculum isophthalicicum JI</name>
    <dbReference type="NCBI Taxonomy" id="947010"/>
    <lineage>
        <taxon>Bacteria</taxon>
        <taxon>Bacillati</taxon>
        <taxon>Bacillota</taxon>
        <taxon>Clostridia</taxon>
        <taxon>Eubacteriales</taxon>
        <taxon>Desulfotomaculaceae</taxon>
        <taxon>Pelotomaculum</taxon>
    </lineage>
</organism>
<reference evidence="1" key="1">
    <citation type="submission" date="2022-02" db="EMBL/GenBank/DDBJ databases">
        <authorList>
            <person name="Leng L."/>
        </authorList>
    </citation>
    <scope>NUCLEOTIDE SEQUENCE</scope>
    <source>
        <strain evidence="1">JI</strain>
    </source>
</reference>
<dbReference type="Proteomes" id="UP001154312">
    <property type="component" value="Unassembled WGS sequence"/>
</dbReference>
<name>A0A9X4H7Y9_9FIRM</name>
<accession>A0A9X4H7Y9</accession>
<comment type="caution">
    <text evidence="1">The sequence shown here is derived from an EMBL/GenBank/DDBJ whole genome shotgun (WGS) entry which is preliminary data.</text>
</comment>
<gene>
    <name evidence="1" type="ORF">L7E55_07450</name>
</gene>
<evidence type="ECO:0000313" key="2">
    <source>
        <dbReference type="Proteomes" id="UP001154312"/>
    </source>
</evidence>
<protein>
    <submittedName>
        <fullName evidence="1">Uncharacterized protein</fullName>
    </submittedName>
</protein>
<evidence type="ECO:0000313" key="1">
    <source>
        <dbReference type="EMBL" id="MDF9408194.1"/>
    </source>
</evidence>
<keyword evidence="2" id="KW-1185">Reference proteome</keyword>